<name>A0A6P0UE96_9FLAO</name>
<sequence>MNLLFTCAGRRNYLIQYFKEALKGSGLIVATDNQSSAPALVESDIAITVSDIYSDNYLEELKIICRDHKISAIISLNDLELPILSECKEDFEAIGTKVIISDKHIIEIAFDKWLTYEFLKSNGFLTPRTFISVEEAKLAMLETDLVFPLVLKPRWGSASIGIEIVENVKELTYAYELLRSKLSRSILGTVSSKDLDHSIILQEKIEADEYGLDVLNDFQGNYSGTYARKKISMRAGETDKALSVKDVKIERLGKQLSKALKHVGNLDCDIFIKGEKIYVLEFNPRFGGGYPFSHEAGVNSAAIYLAWLRGEKNVERFINYKPGLAFAKCERLISIPWK</sequence>
<dbReference type="GO" id="GO:0046872">
    <property type="term" value="F:metal ion binding"/>
    <property type="evidence" value="ECO:0007669"/>
    <property type="project" value="InterPro"/>
</dbReference>
<dbReference type="Proteomes" id="UP000468443">
    <property type="component" value="Unassembled WGS sequence"/>
</dbReference>
<keyword evidence="1" id="KW-0067">ATP-binding</keyword>
<gene>
    <name evidence="3" type="ORF">GWK09_13515</name>
</gene>
<dbReference type="EMBL" id="JAABOP010000005">
    <property type="protein sequence ID" value="NER11545.1"/>
    <property type="molecule type" value="Genomic_DNA"/>
</dbReference>
<dbReference type="InterPro" id="IPR048764">
    <property type="entry name" value="PylC_N"/>
</dbReference>
<keyword evidence="4" id="KW-1185">Reference proteome</keyword>
<dbReference type="NCBIfam" id="NF009404">
    <property type="entry name" value="PRK12767.1-3"/>
    <property type="match status" value="1"/>
</dbReference>
<dbReference type="PANTHER" id="PTHR23132:SF14">
    <property type="entry name" value="ATP-GRASP DOMAIN-CONTAINING PROTEIN"/>
    <property type="match status" value="1"/>
</dbReference>
<dbReference type="Gene3D" id="3.40.50.20">
    <property type="match status" value="1"/>
</dbReference>
<dbReference type="SUPFAM" id="SSF56059">
    <property type="entry name" value="Glutathione synthetase ATP-binding domain-like"/>
    <property type="match status" value="1"/>
</dbReference>
<dbReference type="GO" id="GO:0008716">
    <property type="term" value="F:D-alanine-D-alanine ligase activity"/>
    <property type="evidence" value="ECO:0007669"/>
    <property type="project" value="TreeGrafter"/>
</dbReference>
<dbReference type="PANTHER" id="PTHR23132">
    <property type="entry name" value="D-ALANINE--D-ALANINE LIGASE"/>
    <property type="match status" value="1"/>
</dbReference>
<keyword evidence="1" id="KW-0547">Nucleotide-binding</keyword>
<evidence type="ECO:0000313" key="4">
    <source>
        <dbReference type="Proteomes" id="UP000468443"/>
    </source>
</evidence>
<evidence type="ECO:0000256" key="1">
    <source>
        <dbReference type="PROSITE-ProRule" id="PRU00409"/>
    </source>
</evidence>
<dbReference type="Pfam" id="PF02655">
    <property type="entry name" value="ATP-grasp_3"/>
    <property type="match status" value="1"/>
</dbReference>
<organism evidence="3 4">
    <name type="scientific">Muriicola jejuensis</name>
    <dbReference type="NCBI Taxonomy" id="504488"/>
    <lineage>
        <taxon>Bacteria</taxon>
        <taxon>Pseudomonadati</taxon>
        <taxon>Bacteroidota</taxon>
        <taxon>Flavobacteriia</taxon>
        <taxon>Flavobacteriales</taxon>
        <taxon>Flavobacteriaceae</taxon>
        <taxon>Muriicola</taxon>
    </lineage>
</organism>
<dbReference type="Pfam" id="PF21360">
    <property type="entry name" value="PylC-like_N"/>
    <property type="match status" value="1"/>
</dbReference>
<dbReference type="RefSeq" id="WP_163694000.1">
    <property type="nucleotide sequence ID" value="NZ_FXTW01000003.1"/>
</dbReference>
<proteinExistence type="predicted"/>
<evidence type="ECO:0000313" key="3">
    <source>
        <dbReference type="EMBL" id="NER11545.1"/>
    </source>
</evidence>
<reference evidence="3 4" key="1">
    <citation type="submission" date="2020-01" db="EMBL/GenBank/DDBJ databases">
        <title>Muriicola jejuensis KCTC 22299.</title>
        <authorList>
            <person name="Wang G."/>
        </authorList>
    </citation>
    <scope>NUCLEOTIDE SEQUENCE [LARGE SCALE GENOMIC DNA]</scope>
    <source>
        <strain evidence="3 4">KCTC 22299</strain>
    </source>
</reference>
<evidence type="ECO:0000259" key="2">
    <source>
        <dbReference type="PROSITE" id="PS50975"/>
    </source>
</evidence>
<dbReference type="InterPro" id="IPR011761">
    <property type="entry name" value="ATP-grasp"/>
</dbReference>
<dbReference type="AlphaFoldDB" id="A0A6P0UE96"/>
<accession>A0A6P0UE96</accession>
<comment type="caution">
    <text evidence="3">The sequence shown here is derived from an EMBL/GenBank/DDBJ whole genome shotgun (WGS) entry which is preliminary data.</text>
</comment>
<dbReference type="GO" id="GO:0005524">
    <property type="term" value="F:ATP binding"/>
    <property type="evidence" value="ECO:0007669"/>
    <property type="project" value="UniProtKB-UniRule"/>
</dbReference>
<dbReference type="InterPro" id="IPR013815">
    <property type="entry name" value="ATP_grasp_subdomain_1"/>
</dbReference>
<dbReference type="PROSITE" id="PS50975">
    <property type="entry name" value="ATP_GRASP"/>
    <property type="match status" value="1"/>
</dbReference>
<dbReference type="Gene3D" id="3.30.470.20">
    <property type="entry name" value="ATP-grasp fold, B domain"/>
    <property type="match status" value="1"/>
</dbReference>
<dbReference type="InterPro" id="IPR003806">
    <property type="entry name" value="ATP-grasp_PylC-type"/>
</dbReference>
<protein>
    <submittedName>
        <fullName evidence="3">ATP-grasp domain-containing protein</fullName>
    </submittedName>
</protein>
<feature type="domain" description="ATP-grasp" evidence="2">
    <location>
        <begin position="116"/>
        <end position="309"/>
    </location>
</feature>
<dbReference type="Gene3D" id="3.30.1490.20">
    <property type="entry name" value="ATP-grasp fold, A domain"/>
    <property type="match status" value="1"/>
</dbReference>